<comment type="similarity">
    <text evidence="1">Belongs to the UPF0065 (bug) family.</text>
</comment>
<evidence type="ECO:0008006" key="5">
    <source>
        <dbReference type="Google" id="ProtNLM"/>
    </source>
</evidence>
<dbReference type="Gene3D" id="3.40.190.150">
    <property type="entry name" value="Bordetella uptake gene, domain 1"/>
    <property type="match status" value="1"/>
</dbReference>
<sequence length="330" mass="34946">MREKCSMYKTKLLAALAGVLMFAGAASAQDYPNRPMTMIIPFAAGGPTDVLGRVLAQRMSEILGQQVVVENVGGAGGQTGSKRAADAKPDGYTFLLGTVGTHAQGQTLYKKPQYNSLTDFTPVALIAEVPIAITARKDLPVNGLKEFIEHAKKNKDKMTYGSAGAGSATHLGCVVANMAMGTDIVHVPYKGTGPAMQDLQGGRIDFLCEIISTAKPHIDSGAVKAIAIMTKERSPALPNLPTAAEQGLPMEAYTWNALFLPKDTPAPIVKKLADGANQAMDTPAVKERLAGLGAVVVTPDRRTPDYLGKFLKSEIEKWAVPIKQSGAQLD</sequence>
<dbReference type="InterPro" id="IPR042100">
    <property type="entry name" value="Bug_dom1"/>
</dbReference>
<feature type="signal peptide" evidence="2">
    <location>
        <begin position="1"/>
        <end position="28"/>
    </location>
</feature>
<dbReference type="KEGG" id="psin:CAK95_26405"/>
<dbReference type="PIRSF" id="PIRSF017082">
    <property type="entry name" value="YflP"/>
    <property type="match status" value="1"/>
</dbReference>
<accession>A0A1W6ZY45</accession>
<dbReference type="Pfam" id="PF03401">
    <property type="entry name" value="TctC"/>
    <property type="match status" value="1"/>
</dbReference>
<feature type="chain" id="PRO_5010858787" description="ABC transporter substrate-binding protein" evidence="2">
    <location>
        <begin position="29"/>
        <end position="330"/>
    </location>
</feature>
<protein>
    <recommendedName>
        <fullName evidence="5">ABC transporter substrate-binding protein</fullName>
    </recommendedName>
</protein>
<dbReference type="SUPFAM" id="SSF53850">
    <property type="entry name" value="Periplasmic binding protein-like II"/>
    <property type="match status" value="1"/>
</dbReference>
<organism evidence="3 4">
    <name type="scientific">Pseudorhodoplanes sinuspersici</name>
    <dbReference type="NCBI Taxonomy" id="1235591"/>
    <lineage>
        <taxon>Bacteria</taxon>
        <taxon>Pseudomonadati</taxon>
        <taxon>Pseudomonadota</taxon>
        <taxon>Alphaproteobacteria</taxon>
        <taxon>Hyphomicrobiales</taxon>
        <taxon>Pseudorhodoplanes</taxon>
    </lineage>
</organism>
<dbReference type="PANTHER" id="PTHR42928">
    <property type="entry name" value="TRICARBOXYLATE-BINDING PROTEIN"/>
    <property type="match status" value="1"/>
</dbReference>
<reference evidence="3 4" key="1">
    <citation type="submission" date="2017-05" db="EMBL/GenBank/DDBJ databases">
        <title>Full genome sequence of Pseudorhodoplanes sinuspersici.</title>
        <authorList>
            <person name="Dastgheib S.M.M."/>
            <person name="Shavandi M."/>
            <person name="Tirandaz H."/>
        </authorList>
    </citation>
    <scope>NUCLEOTIDE SEQUENCE [LARGE SCALE GENOMIC DNA]</scope>
    <source>
        <strain evidence="3 4">RIPI110</strain>
    </source>
</reference>
<dbReference type="InterPro" id="IPR005064">
    <property type="entry name" value="BUG"/>
</dbReference>
<evidence type="ECO:0000313" key="4">
    <source>
        <dbReference type="Proteomes" id="UP000194137"/>
    </source>
</evidence>
<evidence type="ECO:0000313" key="3">
    <source>
        <dbReference type="EMBL" id="ARQ02236.1"/>
    </source>
</evidence>
<dbReference type="PANTHER" id="PTHR42928:SF5">
    <property type="entry name" value="BLR1237 PROTEIN"/>
    <property type="match status" value="1"/>
</dbReference>
<dbReference type="Gene3D" id="3.40.190.10">
    <property type="entry name" value="Periplasmic binding protein-like II"/>
    <property type="match status" value="1"/>
</dbReference>
<name>A0A1W6ZY45_9HYPH</name>
<evidence type="ECO:0000256" key="2">
    <source>
        <dbReference type="SAM" id="SignalP"/>
    </source>
</evidence>
<dbReference type="STRING" id="1235591.CAK95_26405"/>
<keyword evidence="2" id="KW-0732">Signal</keyword>
<dbReference type="AlphaFoldDB" id="A0A1W6ZY45"/>
<proteinExistence type="inferred from homology"/>
<dbReference type="EMBL" id="CP021112">
    <property type="protein sequence ID" value="ARQ02236.1"/>
    <property type="molecule type" value="Genomic_DNA"/>
</dbReference>
<gene>
    <name evidence="3" type="ORF">CAK95_26405</name>
</gene>
<keyword evidence="4" id="KW-1185">Reference proteome</keyword>
<evidence type="ECO:0000256" key="1">
    <source>
        <dbReference type="ARBA" id="ARBA00006987"/>
    </source>
</evidence>
<dbReference type="Proteomes" id="UP000194137">
    <property type="component" value="Chromosome"/>
</dbReference>